<organism evidence="1 2">
    <name type="scientific">Phytophthora sojae (strain P6497)</name>
    <name type="common">Soybean stem and root rot agent</name>
    <name type="synonym">Phytophthora megasperma f. sp. glycines</name>
    <dbReference type="NCBI Taxonomy" id="1094619"/>
    <lineage>
        <taxon>Eukaryota</taxon>
        <taxon>Sar</taxon>
        <taxon>Stramenopiles</taxon>
        <taxon>Oomycota</taxon>
        <taxon>Peronosporomycetes</taxon>
        <taxon>Peronosporales</taxon>
        <taxon>Peronosporaceae</taxon>
        <taxon>Phytophthora</taxon>
    </lineage>
</organism>
<sequence>MNCTYKVGERRDIRAVNKVNVAYRLKYLRKKCASLNKSTAIHTEVYLAEPTATYITYRSRHASFPRCGARYPLGKGRRFCIIGAGVIMRVDNYRTRSEWVEGSVKVWAADKAASSATDDYHGNFTSEKF</sequence>
<dbReference type="Proteomes" id="UP000002640">
    <property type="component" value="Unassembled WGS sequence"/>
</dbReference>
<dbReference type="InParanoid" id="G4ZL57"/>
<proteinExistence type="predicted"/>
<keyword evidence="2" id="KW-1185">Reference proteome</keyword>
<dbReference type="AlphaFoldDB" id="G4ZL57"/>
<evidence type="ECO:0000313" key="2">
    <source>
        <dbReference type="Proteomes" id="UP000002640"/>
    </source>
</evidence>
<dbReference type="EMBL" id="JH159155">
    <property type="protein sequence ID" value="EGZ15571.1"/>
    <property type="molecule type" value="Genomic_DNA"/>
</dbReference>
<reference evidence="1 2" key="1">
    <citation type="journal article" date="2006" name="Science">
        <title>Phytophthora genome sequences uncover evolutionary origins and mechanisms of pathogenesis.</title>
        <authorList>
            <person name="Tyler B.M."/>
            <person name="Tripathy S."/>
            <person name="Zhang X."/>
            <person name="Dehal P."/>
            <person name="Jiang R.H."/>
            <person name="Aerts A."/>
            <person name="Arredondo F.D."/>
            <person name="Baxter L."/>
            <person name="Bensasson D."/>
            <person name="Beynon J.L."/>
            <person name="Chapman J."/>
            <person name="Damasceno C.M."/>
            <person name="Dorrance A.E."/>
            <person name="Dou D."/>
            <person name="Dickerman A.W."/>
            <person name="Dubchak I.L."/>
            <person name="Garbelotto M."/>
            <person name="Gijzen M."/>
            <person name="Gordon S.G."/>
            <person name="Govers F."/>
            <person name="Grunwald N.J."/>
            <person name="Huang W."/>
            <person name="Ivors K.L."/>
            <person name="Jones R.W."/>
            <person name="Kamoun S."/>
            <person name="Krampis K."/>
            <person name="Lamour K.H."/>
            <person name="Lee M.K."/>
            <person name="McDonald W.H."/>
            <person name="Medina M."/>
            <person name="Meijer H.J."/>
            <person name="Nordberg E.K."/>
            <person name="Maclean D.J."/>
            <person name="Ospina-Giraldo M.D."/>
            <person name="Morris P.F."/>
            <person name="Phuntumart V."/>
            <person name="Putnam N.H."/>
            <person name="Rash S."/>
            <person name="Rose J.K."/>
            <person name="Sakihama Y."/>
            <person name="Salamov A.A."/>
            <person name="Savidor A."/>
            <person name="Scheuring C.F."/>
            <person name="Smith B.M."/>
            <person name="Sobral B.W."/>
            <person name="Terry A."/>
            <person name="Torto-Alalibo T.A."/>
            <person name="Win J."/>
            <person name="Xu Z."/>
            <person name="Zhang H."/>
            <person name="Grigoriev I.V."/>
            <person name="Rokhsar D.S."/>
            <person name="Boore J.L."/>
        </authorList>
    </citation>
    <scope>NUCLEOTIDE SEQUENCE [LARGE SCALE GENOMIC DNA]</scope>
    <source>
        <strain evidence="1 2">P6497</strain>
    </source>
</reference>
<gene>
    <name evidence="1" type="ORF">PHYSODRAFT_333808</name>
</gene>
<protein>
    <submittedName>
        <fullName evidence="1">Uncharacterized protein</fullName>
    </submittedName>
</protein>
<evidence type="ECO:0000313" key="1">
    <source>
        <dbReference type="EMBL" id="EGZ15571.1"/>
    </source>
</evidence>
<name>G4ZL57_PHYSP</name>
<dbReference type="GeneID" id="20646720"/>
<dbReference type="RefSeq" id="XP_009529320.1">
    <property type="nucleotide sequence ID" value="XM_009531025.1"/>
</dbReference>
<accession>G4ZL57</accession>
<dbReference type="KEGG" id="psoj:PHYSODRAFT_333808"/>